<dbReference type="CDD" id="cd05233">
    <property type="entry name" value="SDR_c"/>
    <property type="match status" value="1"/>
</dbReference>
<comment type="caution">
    <text evidence="5">The sequence shown here is derived from an EMBL/GenBank/DDBJ whole genome shotgun (WGS) entry which is preliminary data.</text>
</comment>
<evidence type="ECO:0000256" key="1">
    <source>
        <dbReference type="ARBA" id="ARBA00006484"/>
    </source>
</evidence>
<reference evidence="5" key="1">
    <citation type="submission" date="2016-10" db="EMBL/GenBank/DDBJ databases">
        <title>Genome sequence of Streptomyces mangrovisoli MUSC 149.</title>
        <authorList>
            <person name="Lee L.-H."/>
            <person name="Ser H.-L."/>
        </authorList>
    </citation>
    <scope>NUCLEOTIDE SEQUENCE [LARGE SCALE GENOMIC DNA]</scope>
    <source>
        <strain evidence="5">MUSC 149</strain>
    </source>
</reference>
<dbReference type="SMART" id="SM00822">
    <property type="entry name" value="PKS_KR"/>
    <property type="match status" value="1"/>
</dbReference>
<dbReference type="PRINTS" id="PR00081">
    <property type="entry name" value="GDHRDH"/>
</dbReference>
<dbReference type="OrthoDB" id="7064009at2"/>
<dbReference type="Pfam" id="PF13561">
    <property type="entry name" value="adh_short_C2"/>
    <property type="match status" value="1"/>
</dbReference>
<dbReference type="PANTHER" id="PTHR42760">
    <property type="entry name" value="SHORT-CHAIN DEHYDROGENASES/REDUCTASES FAMILY MEMBER"/>
    <property type="match status" value="1"/>
</dbReference>
<dbReference type="STRING" id="1428628.WN71_026465"/>
<dbReference type="GO" id="GO:0016616">
    <property type="term" value="F:oxidoreductase activity, acting on the CH-OH group of donors, NAD or NADP as acceptor"/>
    <property type="evidence" value="ECO:0007669"/>
    <property type="project" value="UniProtKB-ARBA"/>
</dbReference>
<evidence type="ECO:0000313" key="5">
    <source>
        <dbReference type="EMBL" id="OIJ64922.1"/>
    </source>
</evidence>
<dbReference type="PANTHER" id="PTHR42760:SF40">
    <property type="entry name" value="3-OXOACYL-[ACYL-CARRIER-PROTEIN] REDUCTASE, CHLOROPLASTIC"/>
    <property type="match status" value="1"/>
</dbReference>
<keyword evidence="6" id="KW-1185">Reference proteome</keyword>
<evidence type="ECO:0000259" key="4">
    <source>
        <dbReference type="SMART" id="SM00822"/>
    </source>
</evidence>
<organism evidence="5 6">
    <name type="scientific">Streptomyces mangrovisoli</name>
    <dbReference type="NCBI Taxonomy" id="1428628"/>
    <lineage>
        <taxon>Bacteria</taxon>
        <taxon>Bacillati</taxon>
        <taxon>Actinomycetota</taxon>
        <taxon>Actinomycetes</taxon>
        <taxon>Kitasatosporales</taxon>
        <taxon>Streptomycetaceae</taxon>
        <taxon>Streptomyces</taxon>
    </lineage>
</organism>
<evidence type="ECO:0000256" key="2">
    <source>
        <dbReference type="ARBA" id="ARBA00023002"/>
    </source>
</evidence>
<dbReference type="Gene3D" id="3.40.50.720">
    <property type="entry name" value="NAD(P)-binding Rossmann-like Domain"/>
    <property type="match status" value="1"/>
</dbReference>
<evidence type="ECO:0000313" key="6">
    <source>
        <dbReference type="Proteomes" id="UP000034196"/>
    </source>
</evidence>
<keyword evidence="2" id="KW-0560">Oxidoreductase</keyword>
<dbReference type="EMBL" id="LAVA02000068">
    <property type="protein sequence ID" value="OIJ64922.1"/>
    <property type="molecule type" value="Genomic_DNA"/>
</dbReference>
<dbReference type="InterPro" id="IPR002347">
    <property type="entry name" value="SDR_fam"/>
</dbReference>
<feature type="region of interest" description="Disordered" evidence="3">
    <location>
        <begin position="201"/>
        <end position="221"/>
    </location>
</feature>
<dbReference type="RefSeq" id="WP_046589358.1">
    <property type="nucleotide sequence ID" value="NZ_LAVA02000068.1"/>
</dbReference>
<dbReference type="InterPro" id="IPR036291">
    <property type="entry name" value="NAD(P)-bd_dom_sf"/>
</dbReference>
<evidence type="ECO:0000256" key="3">
    <source>
        <dbReference type="SAM" id="MobiDB-lite"/>
    </source>
</evidence>
<dbReference type="AlphaFoldDB" id="A0A1J4NS34"/>
<name>A0A1J4NS34_9ACTN</name>
<dbReference type="PRINTS" id="PR00080">
    <property type="entry name" value="SDRFAMILY"/>
</dbReference>
<dbReference type="FunFam" id="3.40.50.720:FF:000084">
    <property type="entry name" value="Short-chain dehydrogenase reductase"/>
    <property type="match status" value="1"/>
</dbReference>
<proteinExistence type="inferred from homology"/>
<gene>
    <name evidence="5" type="ORF">WN71_026465</name>
</gene>
<feature type="domain" description="Ketoreductase" evidence="4">
    <location>
        <begin position="20"/>
        <end position="202"/>
    </location>
</feature>
<dbReference type="InterPro" id="IPR057326">
    <property type="entry name" value="KR_dom"/>
</dbReference>
<comment type="similarity">
    <text evidence="1">Belongs to the short-chain dehydrogenases/reductases (SDR) family.</text>
</comment>
<dbReference type="NCBIfam" id="NF005559">
    <property type="entry name" value="PRK07231.1"/>
    <property type="match status" value="1"/>
</dbReference>
<dbReference type="GO" id="GO:0030497">
    <property type="term" value="P:fatty acid elongation"/>
    <property type="evidence" value="ECO:0007669"/>
    <property type="project" value="TreeGrafter"/>
</dbReference>
<dbReference type="Proteomes" id="UP000034196">
    <property type="component" value="Unassembled WGS sequence"/>
</dbReference>
<protein>
    <submittedName>
        <fullName evidence="5">Short-chain dehydrogenase</fullName>
    </submittedName>
</protein>
<sequence length="266" mass="26895">MPTTTLSATTTSAAARFTDRTALVTGAGSGIGRAIALAFAAEGARVVVAGRRHDPLTRTVQLIEELGGKALAVTADVSRAADHEALVRAAVDRFGSLDVAVNNAGVFRGGAPLAELSEADWQDQLETNVTGVFLALRAQVRRMAGQESGGAIVNVASTFGAHARVPGATAYAATKAAVAALSRGAARDHIGDGVRINAVSPGATDTPMSLRPGETESDRATRARTALPLGRIAATREVAAAVLYLASDDAASVVGTDLVVDSGATA</sequence>
<accession>A0A1J4NS34</accession>
<dbReference type="SUPFAM" id="SSF51735">
    <property type="entry name" value="NAD(P)-binding Rossmann-fold domains"/>
    <property type="match status" value="1"/>
</dbReference>